<keyword evidence="1" id="KW-0472">Membrane</keyword>
<evidence type="ECO:0000256" key="1">
    <source>
        <dbReference type="SAM" id="Phobius"/>
    </source>
</evidence>
<keyword evidence="1" id="KW-0812">Transmembrane</keyword>
<evidence type="ECO:0000313" key="3">
    <source>
        <dbReference type="Proteomes" id="UP000034086"/>
    </source>
</evidence>
<dbReference type="EMBL" id="LCKQ01000013">
    <property type="protein sequence ID" value="KKU03676.1"/>
    <property type="molecule type" value="Genomic_DNA"/>
</dbReference>
<reference evidence="2 3" key="1">
    <citation type="journal article" date="2015" name="Nature">
        <title>rRNA introns, odd ribosomes, and small enigmatic genomes across a large radiation of phyla.</title>
        <authorList>
            <person name="Brown C.T."/>
            <person name="Hug L.A."/>
            <person name="Thomas B.C."/>
            <person name="Sharon I."/>
            <person name="Castelle C.J."/>
            <person name="Singh A."/>
            <person name="Wilkins M.J."/>
            <person name="Williams K.H."/>
            <person name="Banfield J.F."/>
        </authorList>
    </citation>
    <scope>NUCLEOTIDE SEQUENCE [LARGE SCALE GENOMIC DNA]</scope>
</reference>
<sequence length="86" mass="9401">MKLNEKAWANASAVFMGILYIFCALGIVLFPGISKAVAGSWFHGIDLGLIWTGGVRPNFLLGLVTAVVLSWIGGWVFAWLYNKLTK</sequence>
<keyword evidence="1" id="KW-1133">Transmembrane helix</keyword>
<dbReference type="InterPro" id="IPR044020">
    <property type="entry name" value="DUF5676"/>
</dbReference>
<feature type="transmembrane region" description="Helical" evidence="1">
    <location>
        <begin position="59"/>
        <end position="81"/>
    </location>
</feature>
<protein>
    <submittedName>
        <fullName evidence="2">Uncharacterized protein</fullName>
    </submittedName>
</protein>
<evidence type="ECO:0000313" key="2">
    <source>
        <dbReference type="EMBL" id="KKU03676.1"/>
    </source>
</evidence>
<organism evidence="2 3">
    <name type="scientific">Candidatus Woesebacteria bacterium GW2011_GWE1_45_18</name>
    <dbReference type="NCBI Taxonomy" id="1618598"/>
    <lineage>
        <taxon>Bacteria</taxon>
        <taxon>Candidatus Woeseibacteriota</taxon>
    </lineage>
</organism>
<gene>
    <name evidence="2" type="ORF">UX03_C0013G0034</name>
</gene>
<comment type="caution">
    <text evidence="2">The sequence shown here is derived from an EMBL/GenBank/DDBJ whole genome shotgun (WGS) entry which is preliminary data.</text>
</comment>
<dbReference type="Pfam" id="PF18926">
    <property type="entry name" value="DUF5676"/>
    <property type="match status" value="1"/>
</dbReference>
<proteinExistence type="predicted"/>
<accession>A0A0G1M614</accession>
<name>A0A0G1M614_9BACT</name>
<dbReference type="Proteomes" id="UP000034086">
    <property type="component" value="Unassembled WGS sequence"/>
</dbReference>
<feature type="transmembrane region" description="Helical" evidence="1">
    <location>
        <begin position="12"/>
        <end position="33"/>
    </location>
</feature>
<dbReference type="AlphaFoldDB" id="A0A0G1M614"/>